<dbReference type="PANTHER" id="PTHR33070:SF7">
    <property type="entry name" value="RX N-TERMINAL DOMAIN-CONTAINING PROTEIN"/>
    <property type="match status" value="1"/>
</dbReference>
<protein>
    <submittedName>
        <fullName evidence="2">Uncharacterized protein</fullName>
    </submittedName>
</protein>
<feature type="coiled-coil region" evidence="1">
    <location>
        <begin position="206"/>
        <end position="233"/>
    </location>
</feature>
<dbReference type="GO" id="GO:0048364">
    <property type="term" value="P:root development"/>
    <property type="evidence" value="ECO:0007669"/>
    <property type="project" value="InterPro"/>
</dbReference>
<dbReference type="EMBL" id="JACGWL010000014">
    <property type="protein sequence ID" value="KAK4387415.1"/>
    <property type="molecule type" value="Genomic_DNA"/>
</dbReference>
<accession>A0AAE1W5Y0</accession>
<evidence type="ECO:0000256" key="1">
    <source>
        <dbReference type="SAM" id="Coils"/>
    </source>
</evidence>
<keyword evidence="1" id="KW-0175">Coiled coil</keyword>
<comment type="caution">
    <text evidence="2">The sequence shown here is derived from an EMBL/GenBank/DDBJ whole genome shotgun (WGS) entry which is preliminary data.</text>
</comment>
<name>A0AAE1W5Y0_9LAMI</name>
<organism evidence="2 3">
    <name type="scientific">Sesamum angolense</name>
    <dbReference type="NCBI Taxonomy" id="2727404"/>
    <lineage>
        <taxon>Eukaryota</taxon>
        <taxon>Viridiplantae</taxon>
        <taxon>Streptophyta</taxon>
        <taxon>Embryophyta</taxon>
        <taxon>Tracheophyta</taxon>
        <taxon>Spermatophyta</taxon>
        <taxon>Magnoliopsida</taxon>
        <taxon>eudicotyledons</taxon>
        <taxon>Gunneridae</taxon>
        <taxon>Pentapetalae</taxon>
        <taxon>asterids</taxon>
        <taxon>lamiids</taxon>
        <taxon>Lamiales</taxon>
        <taxon>Pedaliaceae</taxon>
        <taxon>Sesamum</taxon>
    </lineage>
</organism>
<dbReference type="PANTHER" id="PTHR33070">
    <property type="entry name" value="OS06G0725500 PROTEIN"/>
    <property type="match status" value="1"/>
</dbReference>
<dbReference type="InterPro" id="IPR004320">
    <property type="entry name" value="BPS1_pln"/>
</dbReference>
<dbReference type="Proteomes" id="UP001289374">
    <property type="component" value="Unassembled WGS sequence"/>
</dbReference>
<dbReference type="Pfam" id="PF03087">
    <property type="entry name" value="BPS1"/>
    <property type="match status" value="1"/>
</dbReference>
<reference evidence="2" key="1">
    <citation type="submission" date="2020-06" db="EMBL/GenBank/DDBJ databases">
        <authorList>
            <person name="Li T."/>
            <person name="Hu X."/>
            <person name="Zhang T."/>
            <person name="Song X."/>
            <person name="Zhang H."/>
            <person name="Dai N."/>
            <person name="Sheng W."/>
            <person name="Hou X."/>
            <person name="Wei L."/>
        </authorList>
    </citation>
    <scope>NUCLEOTIDE SEQUENCE</scope>
    <source>
        <strain evidence="2">K16</strain>
        <tissue evidence="2">Leaf</tissue>
    </source>
</reference>
<evidence type="ECO:0000313" key="2">
    <source>
        <dbReference type="EMBL" id="KAK4387415.1"/>
    </source>
</evidence>
<reference evidence="2" key="2">
    <citation type="journal article" date="2024" name="Plant">
        <title>Genomic evolution and insights into agronomic trait innovations of Sesamum species.</title>
        <authorList>
            <person name="Miao H."/>
            <person name="Wang L."/>
            <person name="Qu L."/>
            <person name="Liu H."/>
            <person name="Sun Y."/>
            <person name="Le M."/>
            <person name="Wang Q."/>
            <person name="Wei S."/>
            <person name="Zheng Y."/>
            <person name="Lin W."/>
            <person name="Duan Y."/>
            <person name="Cao H."/>
            <person name="Xiong S."/>
            <person name="Wang X."/>
            <person name="Wei L."/>
            <person name="Li C."/>
            <person name="Ma Q."/>
            <person name="Ju M."/>
            <person name="Zhao R."/>
            <person name="Li G."/>
            <person name="Mu C."/>
            <person name="Tian Q."/>
            <person name="Mei H."/>
            <person name="Zhang T."/>
            <person name="Gao T."/>
            <person name="Zhang H."/>
        </authorList>
    </citation>
    <scope>NUCLEOTIDE SEQUENCE</scope>
    <source>
        <strain evidence="2">K16</strain>
    </source>
</reference>
<proteinExistence type="predicted"/>
<dbReference type="AlphaFoldDB" id="A0AAE1W5Y0"/>
<evidence type="ECO:0000313" key="3">
    <source>
        <dbReference type="Proteomes" id="UP001289374"/>
    </source>
</evidence>
<sequence length="247" mass="27822">MYQISRPEFDFDALRDLHDSVNRLLHSPHTKLEIIHHGREKWANEVSEASLKMADSCAAAKDLLLLAREHLQSLQSAFRRIAATATETAADHAGNHFEPYRLPRKQLKKAILKRLNSLKGMKNTCLAAASVASLQPDEDQNLGAVVELLKEVRATTLMIVRSLLSLIALPNPDGKPGSGRKDPVFRLKLTRVDSLSFWDKCEAVEIRSVAKRLEEVETVVEDMEAELDHMFRRLVRTRASLLNILTT</sequence>
<dbReference type="GO" id="GO:0048367">
    <property type="term" value="P:shoot system development"/>
    <property type="evidence" value="ECO:0007669"/>
    <property type="project" value="InterPro"/>
</dbReference>
<gene>
    <name evidence="2" type="ORF">Sango_2348100</name>
</gene>
<keyword evidence="3" id="KW-1185">Reference proteome</keyword>